<protein>
    <submittedName>
        <fullName evidence="10">ATPase</fullName>
    </submittedName>
</protein>
<dbReference type="InterPro" id="IPR000131">
    <property type="entry name" value="ATP_synth_F1_gsu"/>
</dbReference>
<keyword evidence="7" id="KW-0472">Membrane</keyword>
<dbReference type="SUPFAM" id="SSF52943">
    <property type="entry name" value="ATP synthase (F1-ATPase), gamma subunit"/>
    <property type="match status" value="1"/>
</dbReference>
<dbReference type="Gene3D" id="1.10.287.80">
    <property type="entry name" value="ATP synthase, gamma subunit, helix hairpin domain"/>
    <property type="match status" value="1"/>
</dbReference>
<organism evidence="10 11">
    <name type="scientific">Marinobacter vulgaris</name>
    <dbReference type="NCBI Taxonomy" id="1928331"/>
    <lineage>
        <taxon>Bacteria</taxon>
        <taxon>Pseudomonadati</taxon>
        <taxon>Pseudomonadota</taxon>
        <taxon>Gammaproteobacteria</taxon>
        <taxon>Pseudomonadales</taxon>
        <taxon>Marinobacteraceae</taxon>
        <taxon>Marinobacter</taxon>
    </lineage>
</organism>
<dbReference type="GO" id="GO:0046933">
    <property type="term" value="F:proton-transporting ATP synthase activity, rotational mechanism"/>
    <property type="evidence" value="ECO:0007669"/>
    <property type="project" value="InterPro"/>
</dbReference>
<keyword evidence="11" id="KW-1185">Reference proteome</keyword>
<evidence type="ECO:0000256" key="5">
    <source>
        <dbReference type="ARBA" id="ARBA00022781"/>
    </source>
</evidence>
<gene>
    <name evidence="10" type="ORF">DIT71_08160</name>
</gene>
<sequence length="296" mass="31986">MTQTLETLSRRTATLTSIRGIVHTMKTMSAINAVPYEHAARSVESYHQTVMSGLRAFVAKTGPIAMPVAVQAERILVVFGSDHGLCGNYNEVLALKARSEASKAKSCTRVLCVGARMNDALSDQGLSPEVTFLPPASADGIGRLASDIVTRLDEIGDGDVHNRIAVTLAFTRRAGRGQHEPVVSPLLPVAPSLLSDSGKVGWQSRSLPTYTMRAIPLLASLLRNHIFASVFHASAEAMVTENAARLALMQQAEQAVDDRLDEVGGQFRLVRQDEITNELMDIIIGFEALKKKPPAF</sequence>
<evidence type="ECO:0000256" key="6">
    <source>
        <dbReference type="ARBA" id="ARBA00023065"/>
    </source>
</evidence>
<evidence type="ECO:0000313" key="11">
    <source>
        <dbReference type="Proteomes" id="UP000253987"/>
    </source>
</evidence>
<dbReference type="InterPro" id="IPR035968">
    <property type="entry name" value="ATP_synth_F1_ATPase_gsu"/>
</dbReference>
<evidence type="ECO:0000256" key="2">
    <source>
        <dbReference type="ARBA" id="ARBA00004170"/>
    </source>
</evidence>
<dbReference type="CDD" id="cd12151">
    <property type="entry name" value="F1-ATPase_gamma"/>
    <property type="match status" value="1"/>
</dbReference>
<name>A0A2V3ZKU3_9GAMM</name>
<accession>A0A2V3ZKU3</accession>
<evidence type="ECO:0000256" key="8">
    <source>
        <dbReference type="ARBA" id="ARBA00023196"/>
    </source>
</evidence>
<reference evidence="10 11" key="2">
    <citation type="submission" date="2018-06" db="EMBL/GenBank/DDBJ databases">
        <title>Marinobactersediminissp. nov, a moderately halophilic bacterium isolated from marine solar saltern.</title>
        <authorList>
            <person name="Zhang Y."/>
        </authorList>
    </citation>
    <scope>NUCLEOTIDE SEQUENCE [LARGE SCALE GENOMIC DNA]</scope>
    <source>
        <strain evidence="10 11">F01</strain>
    </source>
</reference>
<dbReference type="Pfam" id="PF00231">
    <property type="entry name" value="ATP-synt"/>
    <property type="match status" value="1"/>
</dbReference>
<evidence type="ECO:0000256" key="7">
    <source>
        <dbReference type="ARBA" id="ARBA00023136"/>
    </source>
</evidence>
<evidence type="ECO:0000256" key="1">
    <source>
        <dbReference type="ARBA" id="ARBA00003456"/>
    </source>
</evidence>
<dbReference type="AlphaFoldDB" id="A0A2V3ZKU3"/>
<keyword evidence="6" id="KW-0406">Ion transport</keyword>
<dbReference type="OrthoDB" id="9812769at2"/>
<comment type="function">
    <text evidence="1">Produces ATP from ADP in the presence of a proton gradient across the membrane. The gamma chain is believed to be important in regulating ATPase activity and the flow of protons through the CF(0) complex.</text>
</comment>
<dbReference type="Gene3D" id="3.40.1380.10">
    <property type="match status" value="1"/>
</dbReference>
<keyword evidence="9" id="KW-0066">ATP synthesis</keyword>
<comment type="subcellular location">
    <subcellularLocation>
        <location evidence="2">Membrane</location>
        <topology evidence="2">Peripheral membrane protein</topology>
    </subcellularLocation>
</comment>
<reference evidence="11" key="1">
    <citation type="submission" date="2018-05" db="EMBL/GenBank/DDBJ databases">
        <authorList>
            <person name="Lu D."/>
        </authorList>
    </citation>
    <scope>NUCLEOTIDE SEQUENCE [LARGE SCALE GENOMIC DNA]</scope>
    <source>
        <strain evidence="11">F01</strain>
    </source>
</reference>
<comment type="similarity">
    <text evidence="3">Belongs to the ATPase gamma chain family.</text>
</comment>
<dbReference type="GO" id="GO:0045259">
    <property type="term" value="C:proton-transporting ATP synthase complex"/>
    <property type="evidence" value="ECO:0007669"/>
    <property type="project" value="UniProtKB-KW"/>
</dbReference>
<evidence type="ECO:0000256" key="3">
    <source>
        <dbReference type="ARBA" id="ARBA00007681"/>
    </source>
</evidence>
<proteinExistence type="inferred from homology"/>
<keyword evidence="5" id="KW-0375">Hydrogen ion transport</keyword>
<comment type="caution">
    <text evidence="10">The sequence shown here is derived from an EMBL/GenBank/DDBJ whole genome shotgun (WGS) entry which is preliminary data.</text>
</comment>
<keyword evidence="8" id="KW-0139">CF(1)</keyword>
<dbReference type="EMBL" id="QFWX01000003">
    <property type="protein sequence ID" value="PXX91821.1"/>
    <property type="molecule type" value="Genomic_DNA"/>
</dbReference>
<evidence type="ECO:0000256" key="4">
    <source>
        <dbReference type="ARBA" id="ARBA00022448"/>
    </source>
</evidence>
<evidence type="ECO:0000256" key="9">
    <source>
        <dbReference type="ARBA" id="ARBA00023310"/>
    </source>
</evidence>
<dbReference type="PRINTS" id="PR00126">
    <property type="entry name" value="ATPASEGAMMA"/>
</dbReference>
<dbReference type="Proteomes" id="UP000253987">
    <property type="component" value="Unassembled WGS sequence"/>
</dbReference>
<dbReference type="RefSeq" id="WP_114612702.1">
    <property type="nucleotide sequence ID" value="NZ_QFWX01000003.1"/>
</dbReference>
<evidence type="ECO:0000313" key="10">
    <source>
        <dbReference type="EMBL" id="PXX91821.1"/>
    </source>
</evidence>
<keyword evidence="4" id="KW-0813">Transport</keyword>